<comment type="similarity">
    <text evidence="1">Belongs to the 'phage' integrase family.</text>
</comment>
<gene>
    <name evidence="5" type="ORF">A3G33_02425</name>
</gene>
<dbReference type="PANTHER" id="PTHR30349:SF41">
    <property type="entry name" value="INTEGRASE_RECOMBINASE PROTEIN MJ0367-RELATED"/>
    <property type="match status" value="1"/>
</dbReference>
<dbReference type="Proteomes" id="UP000178187">
    <property type="component" value="Unassembled WGS sequence"/>
</dbReference>
<proteinExistence type="inferred from homology"/>
<evidence type="ECO:0000313" key="6">
    <source>
        <dbReference type="Proteomes" id="UP000178187"/>
    </source>
</evidence>
<keyword evidence="2" id="KW-0238">DNA-binding</keyword>
<dbReference type="AlphaFoldDB" id="A0A1G1KW64"/>
<sequence length="318" mass="36646">MKNQLTGPMGQGMKRHLVLQRSFGLALKGAEGILDAFDRYLAVNFPNAKRVTRDSIVGYLETTRHLQSETRRHYLACLRQFCRFLFHLNPKTYIPEKHLLPPGKIKIRSHIYSEAELESILRAARQLGPPHSLRPHTSTTIFSLLWVSGMRISEVLNLNLGDADLETGVIYIRETKFYKSRLIPLSPSSTAALRRYRNQRARYGHSCHSVAPLFVNQRGKRCGLRGIQHVFCDIVEELKIKTVQGRRPRIHDFRHSFATRWLHEFYKSGKDPTAYLPILATYLGHCNIANTQVYLRPSLELLRTAGKQFKNHIHQQKG</sequence>
<accession>A0A1G1KW64</accession>
<dbReference type="GO" id="GO:0003677">
    <property type="term" value="F:DNA binding"/>
    <property type="evidence" value="ECO:0007669"/>
    <property type="project" value="UniProtKB-KW"/>
</dbReference>
<dbReference type="PANTHER" id="PTHR30349">
    <property type="entry name" value="PHAGE INTEGRASE-RELATED"/>
    <property type="match status" value="1"/>
</dbReference>
<feature type="domain" description="Tyr recombinase" evidence="4">
    <location>
        <begin position="106"/>
        <end position="307"/>
    </location>
</feature>
<dbReference type="InterPro" id="IPR002104">
    <property type="entry name" value="Integrase_catalytic"/>
</dbReference>
<evidence type="ECO:0000313" key="5">
    <source>
        <dbReference type="EMBL" id="OGW97120.1"/>
    </source>
</evidence>
<reference evidence="5 6" key="1">
    <citation type="journal article" date="2016" name="Nat. Commun.">
        <title>Thousands of microbial genomes shed light on interconnected biogeochemical processes in an aquifer system.</title>
        <authorList>
            <person name="Anantharaman K."/>
            <person name="Brown C.T."/>
            <person name="Hug L.A."/>
            <person name="Sharon I."/>
            <person name="Castelle C.J."/>
            <person name="Probst A.J."/>
            <person name="Thomas B.C."/>
            <person name="Singh A."/>
            <person name="Wilkins M.J."/>
            <person name="Karaoz U."/>
            <person name="Brodie E.L."/>
            <person name="Williams K.H."/>
            <person name="Hubbard S.S."/>
            <person name="Banfield J.F."/>
        </authorList>
    </citation>
    <scope>NUCLEOTIDE SEQUENCE [LARGE SCALE GENOMIC DNA]</scope>
</reference>
<dbReference type="GO" id="GO:0006310">
    <property type="term" value="P:DNA recombination"/>
    <property type="evidence" value="ECO:0007669"/>
    <property type="project" value="UniProtKB-KW"/>
</dbReference>
<dbReference type="PROSITE" id="PS51898">
    <property type="entry name" value="TYR_RECOMBINASE"/>
    <property type="match status" value="1"/>
</dbReference>
<dbReference type="InterPro" id="IPR013762">
    <property type="entry name" value="Integrase-like_cat_sf"/>
</dbReference>
<dbReference type="InterPro" id="IPR011010">
    <property type="entry name" value="DNA_brk_join_enz"/>
</dbReference>
<dbReference type="GO" id="GO:0015074">
    <property type="term" value="P:DNA integration"/>
    <property type="evidence" value="ECO:0007669"/>
    <property type="project" value="InterPro"/>
</dbReference>
<evidence type="ECO:0000256" key="1">
    <source>
        <dbReference type="ARBA" id="ARBA00008857"/>
    </source>
</evidence>
<evidence type="ECO:0000256" key="3">
    <source>
        <dbReference type="ARBA" id="ARBA00023172"/>
    </source>
</evidence>
<dbReference type="EMBL" id="MHFR01000044">
    <property type="protein sequence ID" value="OGW97120.1"/>
    <property type="molecule type" value="Genomic_DNA"/>
</dbReference>
<evidence type="ECO:0000259" key="4">
    <source>
        <dbReference type="PROSITE" id="PS51898"/>
    </source>
</evidence>
<dbReference type="Pfam" id="PF00589">
    <property type="entry name" value="Phage_integrase"/>
    <property type="match status" value="1"/>
</dbReference>
<dbReference type="InterPro" id="IPR050090">
    <property type="entry name" value="Tyrosine_recombinase_XerCD"/>
</dbReference>
<evidence type="ECO:0000256" key="2">
    <source>
        <dbReference type="ARBA" id="ARBA00023125"/>
    </source>
</evidence>
<keyword evidence="3" id="KW-0233">DNA recombination</keyword>
<comment type="caution">
    <text evidence="5">The sequence shown here is derived from an EMBL/GenBank/DDBJ whole genome shotgun (WGS) entry which is preliminary data.</text>
</comment>
<organism evidence="5 6">
    <name type="scientific">Candidatus Danuiimicrobium aquiferis</name>
    <dbReference type="NCBI Taxonomy" id="1801832"/>
    <lineage>
        <taxon>Bacteria</taxon>
        <taxon>Pseudomonadati</taxon>
        <taxon>Candidatus Omnitrophota</taxon>
        <taxon>Candidatus Danuiimicrobium</taxon>
    </lineage>
</organism>
<name>A0A1G1KW64_9BACT</name>
<protein>
    <recommendedName>
        <fullName evidence="4">Tyr recombinase domain-containing protein</fullName>
    </recommendedName>
</protein>
<dbReference type="Gene3D" id="1.10.443.10">
    <property type="entry name" value="Intergrase catalytic core"/>
    <property type="match status" value="1"/>
</dbReference>
<dbReference type="SUPFAM" id="SSF56349">
    <property type="entry name" value="DNA breaking-rejoining enzymes"/>
    <property type="match status" value="1"/>
</dbReference>